<comment type="similarity">
    <text evidence="4">Belongs to the dynactin subunits 5/6 family. Dynactin subunit 5 subfamily.</text>
</comment>
<evidence type="ECO:0000256" key="3">
    <source>
        <dbReference type="ARBA" id="ARBA00023212"/>
    </source>
</evidence>
<dbReference type="CDD" id="cd03359">
    <property type="entry name" value="LbH_Dynactin_5"/>
    <property type="match status" value="1"/>
</dbReference>
<dbReference type="RefSeq" id="XP_001384200.2">
    <property type="nucleotide sequence ID" value="XM_001384163.1"/>
</dbReference>
<dbReference type="Pfam" id="PF21711">
    <property type="entry name" value="DCTN5"/>
    <property type="match status" value="1"/>
</dbReference>
<dbReference type="AlphaFoldDB" id="A3LU32"/>
<dbReference type="KEGG" id="pic:PICST_45496"/>
<evidence type="ECO:0000256" key="4">
    <source>
        <dbReference type="ARBA" id="ARBA00034706"/>
    </source>
</evidence>
<dbReference type="PANTHER" id="PTHR46126">
    <property type="entry name" value="DYNACTIN SUBUNIT 5"/>
    <property type="match status" value="1"/>
</dbReference>
<organism evidence="6 7">
    <name type="scientific">Scheffersomyces stipitis (strain ATCC 58785 / CBS 6054 / NBRC 10063 / NRRL Y-11545)</name>
    <name type="common">Yeast</name>
    <name type="synonym">Pichia stipitis</name>
    <dbReference type="NCBI Taxonomy" id="322104"/>
    <lineage>
        <taxon>Eukaryota</taxon>
        <taxon>Fungi</taxon>
        <taxon>Dikarya</taxon>
        <taxon>Ascomycota</taxon>
        <taxon>Saccharomycotina</taxon>
        <taxon>Pichiomycetes</taxon>
        <taxon>Debaryomycetaceae</taxon>
        <taxon>Scheffersomyces</taxon>
    </lineage>
</organism>
<dbReference type="Proteomes" id="UP000002258">
    <property type="component" value="Chromosome 4"/>
</dbReference>
<evidence type="ECO:0000256" key="5">
    <source>
        <dbReference type="ARBA" id="ARBA00034865"/>
    </source>
</evidence>
<evidence type="ECO:0000256" key="2">
    <source>
        <dbReference type="ARBA" id="ARBA00022490"/>
    </source>
</evidence>
<dbReference type="eggNOG" id="KOG3121">
    <property type="taxonomic scope" value="Eukaryota"/>
</dbReference>
<protein>
    <recommendedName>
        <fullName evidence="5">Dynactin subunit 5</fullName>
    </recommendedName>
</protein>
<dbReference type="InterPro" id="IPR047125">
    <property type="entry name" value="DCTN5"/>
</dbReference>
<dbReference type="HOGENOM" id="CLU_088622_1_0_1"/>
<comment type="subcellular location">
    <subcellularLocation>
        <location evidence="1">Cytoplasm</location>
        <location evidence="1">Cytoskeleton</location>
    </subcellularLocation>
</comment>
<dbReference type="SUPFAM" id="SSF51161">
    <property type="entry name" value="Trimeric LpxA-like enzymes"/>
    <property type="match status" value="1"/>
</dbReference>
<dbReference type="EMBL" id="CP000498">
    <property type="protein sequence ID" value="ABN66171.2"/>
    <property type="molecule type" value="Genomic_DNA"/>
</dbReference>
<sequence>MADWIETSSGNRISRSAHISGSDRIVINGNATIHPGVQIHGDVQLLANKSSTDTTTATLGKFCYLRPNCQIIPPVLQECSDSDSTTYHGPVTIGAYTIIGSNTVVKSANVGNRVLIEDDCVLENLSIIYECCVIRKGTVVPPKTIIPPYSEVSGVPGKDFRISSLNSCYKRLIEIEAKELQILGS</sequence>
<keyword evidence="7" id="KW-1185">Reference proteome</keyword>
<evidence type="ECO:0000313" key="7">
    <source>
        <dbReference type="Proteomes" id="UP000002258"/>
    </source>
</evidence>
<reference evidence="6 7" key="1">
    <citation type="journal article" date="2007" name="Nat. Biotechnol.">
        <title>Genome sequence of the lignocellulose-bioconverting and xylose-fermenting yeast Pichia stipitis.</title>
        <authorList>
            <person name="Jeffries T.W."/>
            <person name="Grigoriev I.V."/>
            <person name="Grimwood J."/>
            <person name="Laplaza J.M."/>
            <person name="Aerts A."/>
            <person name="Salamov A."/>
            <person name="Schmutz J."/>
            <person name="Lindquist E."/>
            <person name="Dehal P."/>
            <person name="Shapiro H."/>
            <person name="Jin Y.S."/>
            <person name="Passoth V."/>
            <person name="Richardson P.M."/>
        </authorList>
    </citation>
    <scope>NUCLEOTIDE SEQUENCE [LARGE SCALE GENOMIC DNA]</scope>
    <source>
        <strain evidence="7">ATCC 58785 / CBS 6054 / NBRC 10063 / NRRL Y-11545</strain>
    </source>
</reference>
<accession>A3LU32</accession>
<evidence type="ECO:0000256" key="1">
    <source>
        <dbReference type="ARBA" id="ARBA00004245"/>
    </source>
</evidence>
<name>A3LU32_PICST</name>
<proteinExistence type="inferred from homology"/>
<dbReference type="OrthoDB" id="417208at2759"/>
<evidence type="ECO:0000313" key="6">
    <source>
        <dbReference type="EMBL" id="ABN66171.2"/>
    </source>
</evidence>
<keyword evidence="3" id="KW-0206">Cytoskeleton</keyword>
<dbReference type="GeneID" id="4838538"/>
<dbReference type="InParanoid" id="A3LU32"/>
<dbReference type="GO" id="GO:0005869">
    <property type="term" value="C:dynactin complex"/>
    <property type="evidence" value="ECO:0007669"/>
    <property type="project" value="TreeGrafter"/>
</dbReference>
<dbReference type="STRING" id="322104.A3LU32"/>
<keyword evidence="2" id="KW-0963">Cytoplasm</keyword>
<dbReference type="InterPro" id="IPR011004">
    <property type="entry name" value="Trimer_LpxA-like_sf"/>
</dbReference>
<dbReference type="Gene3D" id="2.160.10.10">
    <property type="entry name" value="Hexapeptide repeat proteins"/>
    <property type="match status" value="1"/>
</dbReference>
<dbReference type="PANTHER" id="PTHR46126:SF1">
    <property type="entry name" value="DYNACTIN SUBUNIT 5"/>
    <property type="match status" value="1"/>
</dbReference>
<dbReference type="OMA" id="SQIHGTQ"/>
<gene>
    <name evidence="6" type="primary">DCT25</name>
    <name evidence="6" type="ORF">PICST_45496</name>
</gene>